<accession>A0A371J126</accession>
<keyword evidence="4 7" id="KW-0378">Hydrolase</keyword>
<evidence type="ECO:0000256" key="2">
    <source>
        <dbReference type="ARBA" id="ARBA00008829"/>
    </source>
</evidence>
<comment type="PTM">
    <text evidence="5">Carbamylation allows a single lysine to coordinate two divalent metal cations.</text>
</comment>
<dbReference type="InterPro" id="IPR032466">
    <property type="entry name" value="Metal_Hydrolase"/>
</dbReference>
<evidence type="ECO:0000256" key="3">
    <source>
        <dbReference type="ARBA" id="ARBA00022723"/>
    </source>
</evidence>
<dbReference type="InterPro" id="IPR050378">
    <property type="entry name" value="Metallo-dep_Hydrolases_sf"/>
</dbReference>
<evidence type="ECO:0000313" key="8">
    <source>
        <dbReference type="Proteomes" id="UP000215694"/>
    </source>
</evidence>
<dbReference type="Proteomes" id="UP000215694">
    <property type="component" value="Unassembled WGS sequence"/>
</dbReference>
<keyword evidence="3" id="KW-0479">Metal-binding</keyword>
<dbReference type="Pfam" id="PF01979">
    <property type="entry name" value="Amidohydro_1"/>
    <property type="match status" value="1"/>
</dbReference>
<evidence type="ECO:0000259" key="6">
    <source>
        <dbReference type="Pfam" id="PF01979"/>
    </source>
</evidence>
<evidence type="ECO:0000256" key="4">
    <source>
        <dbReference type="ARBA" id="ARBA00022801"/>
    </source>
</evidence>
<evidence type="ECO:0000256" key="5">
    <source>
        <dbReference type="PIRSR" id="PIRSR611778-50"/>
    </source>
</evidence>
<dbReference type="GO" id="GO:0046872">
    <property type="term" value="F:metal ion binding"/>
    <property type="evidence" value="ECO:0007669"/>
    <property type="project" value="UniProtKB-KW"/>
</dbReference>
<feature type="domain" description="Amidohydrolase-related" evidence="6">
    <location>
        <begin position="49"/>
        <end position="435"/>
    </location>
</feature>
<dbReference type="InterPro" id="IPR006680">
    <property type="entry name" value="Amidohydro-rel"/>
</dbReference>
<dbReference type="EC" id="3.5.2.2" evidence="7"/>
<protein>
    <submittedName>
        <fullName evidence="7">Dihydropyrimidinase</fullName>
        <ecNumber evidence="7">3.5.2.2</ecNumber>
    </submittedName>
</protein>
<dbReference type="NCBIfam" id="TIGR02033">
    <property type="entry name" value="D-hydantoinase"/>
    <property type="match status" value="1"/>
</dbReference>
<dbReference type="RefSeq" id="WP_094369714.1">
    <property type="nucleotide sequence ID" value="NZ_NOJY02000027.1"/>
</dbReference>
<comment type="cofactor">
    <cofactor evidence="1">
        <name>Zn(2+)</name>
        <dbReference type="ChEBI" id="CHEBI:29105"/>
    </cofactor>
</comment>
<dbReference type="SUPFAM" id="SSF51338">
    <property type="entry name" value="Composite domain of metallo-dependent hydrolases"/>
    <property type="match status" value="2"/>
</dbReference>
<keyword evidence="8" id="KW-1185">Reference proteome</keyword>
<feature type="modified residue" description="N6-carboxylysine" evidence="5">
    <location>
        <position position="149"/>
    </location>
</feature>
<dbReference type="InterPro" id="IPR011059">
    <property type="entry name" value="Metal-dep_hydrolase_composite"/>
</dbReference>
<comment type="caution">
    <text evidence="7">The sequence shown here is derived from an EMBL/GenBank/DDBJ whole genome shotgun (WGS) entry which is preliminary data.</text>
</comment>
<dbReference type="Gene3D" id="2.30.40.10">
    <property type="entry name" value="Urease, subunit C, domain 1"/>
    <property type="match status" value="1"/>
</dbReference>
<dbReference type="PANTHER" id="PTHR11647">
    <property type="entry name" value="HYDRANTOINASE/DIHYDROPYRIMIDINASE FAMILY MEMBER"/>
    <property type="match status" value="1"/>
</dbReference>
<dbReference type="GO" id="GO:0004157">
    <property type="term" value="F:dihydropyrimidinase activity"/>
    <property type="evidence" value="ECO:0007669"/>
    <property type="project" value="UniProtKB-EC"/>
</dbReference>
<proteinExistence type="inferred from homology"/>
<dbReference type="OrthoDB" id="9765462at2"/>
<dbReference type="AlphaFoldDB" id="A0A371J126"/>
<dbReference type="EMBL" id="NOJY02000027">
    <property type="protein sequence ID" value="RDY26413.1"/>
    <property type="molecule type" value="Genomic_DNA"/>
</dbReference>
<comment type="similarity">
    <text evidence="2">Belongs to the metallo-dependent hydrolases superfamily. Hydantoinase/dihydropyrimidinase family.</text>
</comment>
<dbReference type="Gene3D" id="3.20.20.140">
    <property type="entry name" value="Metal-dependent hydrolases"/>
    <property type="match status" value="1"/>
</dbReference>
<dbReference type="PANTHER" id="PTHR11647:SF1">
    <property type="entry name" value="COLLAPSIN RESPONSE MEDIATOR PROTEIN"/>
    <property type="match status" value="1"/>
</dbReference>
<name>A0A371J126_9FIRM</name>
<dbReference type="FunFam" id="3.20.20.140:FF:000076">
    <property type="entry name" value="Dihydropyrimidinase like 2"/>
    <property type="match status" value="1"/>
</dbReference>
<organism evidence="7 8">
    <name type="scientific">Romboutsia weinsteinii</name>
    <dbReference type="NCBI Taxonomy" id="2020949"/>
    <lineage>
        <taxon>Bacteria</taxon>
        <taxon>Bacillati</taxon>
        <taxon>Bacillota</taxon>
        <taxon>Clostridia</taxon>
        <taxon>Peptostreptococcales</taxon>
        <taxon>Peptostreptococcaceae</taxon>
        <taxon>Romboutsia</taxon>
    </lineage>
</organism>
<dbReference type="InterPro" id="IPR011778">
    <property type="entry name" value="Hydantoinase/dihydroPyrase"/>
</dbReference>
<evidence type="ECO:0000256" key="1">
    <source>
        <dbReference type="ARBA" id="ARBA00001947"/>
    </source>
</evidence>
<sequence length="457" mass="50997">MSLILKGGKIVTDKKTYESDIKVSGGKIVEIGENLQDESCNIIDVNGSYIIPGGIDTHTHFDLDTGATKTADDFESGTRAAIAGGTTTILDFATQSKGKTLKEALAEWNKKAEDKCYCDYGFHIAITDWNDSICDEMDDMIDEGIPSFKLYMAYKGLLQVDDGVIYKALQKSREIGALIGFHCENGDIICELVNKILKENKISPRYHELTRPEILEVEATSRLMKIAEVARSRVYVVHLSCEEALEEVIKAKKRGVDVIVETCPQYLLLNKELYNLDGFEGAKYVMSPPLRDKSNNDILWNFIAEGIIDTIGTDHCSFNYKNQKELGINDFSKIPNGSPGVEHRISLLYTYGVCTNKITINRMVEVMCTKPAKIFGLYPQKGTIDVGSDADLVVLNPNRVKKIKAIDQVQNVDYTPYEGYEVKCEIERVYLRGVEVSKEGKVTCNSPIGVYLKRSSN</sequence>
<dbReference type="SUPFAM" id="SSF51556">
    <property type="entry name" value="Metallo-dependent hydrolases"/>
    <property type="match status" value="1"/>
</dbReference>
<dbReference type="GO" id="GO:0005829">
    <property type="term" value="C:cytosol"/>
    <property type="evidence" value="ECO:0007669"/>
    <property type="project" value="TreeGrafter"/>
</dbReference>
<reference evidence="7 8" key="1">
    <citation type="journal article" date="2017" name="Genome Announc.">
        <title>Draft Genome Sequence of Romboutsia weinsteinii sp. nov. Strain CCRI-19649(T) Isolated from Surface Water.</title>
        <authorList>
            <person name="Maheux A.F."/>
            <person name="Boudreau D.K."/>
            <person name="Berube E."/>
            <person name="Boissinot M."/>
            <person name="Cantin P."/>
            <person name="Raymond F."/>
            <person name="Corbeil J."/>
            <person name="Omar R.F."/>
            <person name="Bergeron M.G."/>
        </authorList>
    </citation>
    <scope>NUCLEOTIDE SEQUENCE [LARGE SCALE GENOMIC DNA]</scope>
    <source>
        <strain evidence="7 8">CCRI-19649</strain>
    </source>
</reference>
<dbReference type="CDD" id="cd01314">
    <property type="entry name" value="D-HYD"/>
    <property type="match status" value="1"/>
</dbReference>
<gene>
    <name evidence="7" type="primary">hydA</name>
    <name evidence="7" type="ORF">CHL78_013450</name>
</gene>
<evidence type="ECO:0000313" key="7">
    <source>
        <dbReference type="EMBL" id="RDY26413.1"/>
    </source>
</evidence>